<feature type="transmembrane region" description="Helical" evidence="8">
    <location>
        <begin position="117"/>
        <end position="134"/>
    </location>
</feature>
<feature type="transmembrane region" description="Helical" evidence="8">
    <location>
        <begin position="205"/>
        <end position="223"/>
    </location>
</feature>
<keyword evidence="6 8" id="KW-1133">Transmembrane helix</keyword>
<evidence type="ECO:0000259" key="9">
    <source>
        <dbReference type="Pfam" id="PF00892"/>
    </source>
</evidence>
<evidence type="ECO:0000256" key="1">
    <source>
        <dbReference type="ARBA" id="ARBA00004651"/>
    </source>
</evidence>
<accession>A0ABP8V140</accession>
<evidence type="ECO:0000256" key="3">
    <source>
        <dbReference type="ARBA" id="ARBA00022448"/>
    </source>
</evidence>
<comment type="subcellular location">
    <subcellularLocation>
        <location evidence="1">Cell membrane</location>
        <topology evidence="1">Multi-pass membrane protein</topology>
    </subcellularLocation>
</comment>
<dbReference type="Pfam" id="PF00892">
    <property type="entry name" value="EamA"/>
    <property type="match status" value="2"/>
</dbReference>
<name>A0ABP8V140_9GAMM</name>
<feature type="transmembrane region" description="Helical" evidence="8">
    <location>
        <begin position="88"/>
        <end position="110"/>
    </location>
</feature>
<feature type="transmembrane region" description="Helical" evidence="8">
    <location>
        <begin position="62"/>
        <end position="82"/>
    </location>
</feature>
<feature type="transmembrane region" description="Helical" evidence="8">
    <location>
        <begin position="168"/>
        <end position="185"/>
    </location>
</feature>
<evidence type="ECO:0000313" key="10">
    <source>
        <dbReference type="EMBL" id="GAA4649933.1"/>
    </source>
</evidence>
<evidence type="ECO:0000256" key="4">
    <source>
        <dbReference type="ARBA" id="ARBA00022475"/>
    </source>
</evidence>
<feature type="transmembrane region" description="Helical" evidence="8">
    <location>
        <begin position="257"/>
        <end position="278"/>
    </location>
</feature>
<protein>
    <submittedName>
        <fullName evidence="10">EamA family transporter RarD</fullName>
    </submittedName>
</protein>
<keyword evidence="11" id="KW-1185">Reference proteome</keyword>
<dbReference type="PANTHER" id="PTHR22911:SF137">
    <property type="entry name" value="SOLUTE CARRIER FAMILY 35 MEMBER G2-RELATED"/>
    <property type="match status" value="1"/>
</dbReference>
<feature type="transmembrane region" description="Helical" evidence="8">
    <location>
        <begin position="230"/>
        <end position="251"/>
    </location>
</feature>
<organism evidence="10 11">
    <name type="scientific">Kistimonas scapharcae</name>
    <dbReference type="NCBI Taxonomy" id="1036133"/>
    <lineage>
        <taxon>Bacteria</taxon>
        <taxon>Pseudomonadati</taxon>
        <taxon>Pseudomonadota</taxon>
        <taxon>Gammaproteobacteria</taxon>
        <taxon>Oceanospirillales</taxon>
        <taxon>Endozoicomonadaceae</taxon>
        <taxon>Kistimonas</taxon>
    </lineage>
</organism>
<proteinExistence type="inferred from homology"/>
<dbReference type="PANTHER" id="PTHR22911">
    <property type="entry name" value="ACYL-MALONYL CONDENSING ENZYME-RELATED"/>
    <property type="match status" value="1"/>
</dbReference>
<evidence type="ECO:0000256" key="6">
    <source>
        <dbReference type="ARBA" id="ARBA00022989"/>
    </source>
</evidence>
<evidence type="ECO:0000256" key="5">
    <source>
        <dbReference type="ARBA" id="ARBA00022692"/>
    </source>
</evidence>
<sequence length="287" mass="32092">MAASAFVLWGLTPLYYRLVPGADVFEMLAQRLIWSVPTLLLVMLIIGRHIDLRTVLADRRSLLLCLLAGLFMCLSWYCFIYAMTHGQVLAASLGFFINPLCSIALGVLFLSERLNRAQAAAVVLGILGVGWQVWHYGELPWLSLGMGIAFGFYGMIKKYIAFDSLTSLLVEAMLLTPFALGYLLWRFHDGSSVFFESNSNIQLLYILSAPVTLLPVGLFTLAVRRTSLTVVGLIQYIEPSLQFFLAIALFGEVFDSVKAVSFGFIWTGLLLCCLQSAYDHYRPRRAY</sequence>
<dbReference type="InterPro" id="IPR004626">
    <property type="entry name" value="RarD"/>
</dbReference>
<dbReference type="SUPFAM" id="SSF103481">
    <property type="entry name" value="Multidrug resistance efflux transporter EmrE"/>
    <property type="match status" value="2"/>
</dbReference>
<keyword evidence="7 8" id="KW-0472">Membrane</keyword>
<keyword evidence="5 8" id="KW-0812">Transmembrane</keyword>
<evidence type="ECO:0000256" key="8">
    <source>
        <dbReference type="SAM" id="Phobius"/>
    </source>
</evidence>
<gene>
    <name evidence="10" type="primary">rarD_1</name>
    <name evidence="10" type="ORF">GCM10023116_22150</name>
</gene>
<dbReference type="Proteomes" id="UP001500604">
    <property type="component" value="Unassembled WGS sequence"/>
</dbReference>
<dbReference type="EMBL" id="BAABFL010000339">
    <property type="protein sequence ID" value="GAA4649933.1"/>
    <property type="molecule type" value="Genomic_DNA"/>
</dbReference>
<dbReference type="NCBIfam" id="TIGR00688">
    <property type="entry name" value="rarD"/>
    <property type="match status" value="1"/>
</dbReference>
<feature type="domain" description="EamA" evidence="9">
    <location>
        <begin position="2"/>
        <end position="129"/>
    </location>
</feature>
<reference evidence="11" key="1">
    <citation type="journal article" date="2019" name="Int. J. Syst. Evol. Microbiol.">
        <title>The Global Catalogue of Microorganisms (GCM) 10K type strain sequencing project: providing services to taxonomists for standard genome sequencing and annotation.</title>
        <authorList>
            <consortium name="The Broad Institute Genomics Platform"/>
            <consortium name="The Broad Institute Genome Sequencing Center for Infectious Disease"/>
            <person name="Wu L."/>
            <person name="Ma J."/>
        </authorList>
    </citation>
    <scope>NUCLEOTIDE SEQUENCE [LARGE SCALE GENOMIC DNA]</scope>
    <source>
        <strain evidence="11">JCM 17805</strain>
    </source>
</reference>
<comment type="caution">
    <text evidence="10">The sequence shown here is derived from an EMBL/GenBank/DDBJ whole genome shotgun (WGS) entry which is preliminary data.</text>
</comment>
<feature type="domain" description="EamA" evidence="9">
    <location>
        <begin position="142"/>
        <end position="271"/>
    </location>
</feature>
<dbReference type="InterPro" id="IPR000620">
    <property type="entry name" value="EamA_dom"/>
</dbReference>
<feature type="transmembrane region" description="Helical" evidence="8">
    <location>
        <begin position="140"/>
        <end position="156"/>
    </location>
</feature>
<keyword evidence="4" id="KW-1003">Cell membrane</keyword>
<feature type="transmembrane region" description="Helical" evidence="8">
    <location>
        <begin position="31"/>
        <end position="50"/>
    </location>
</feature>
<evidence type="ECO:0000256" key="7">
    <source>
        <dbReference type="ARBA" id="ARBA00023136"/>
    </source>
</evidence>
<evidence type="ECO:0000313" key="11">
    <source>
        <dbReference type="Proteomes" id="UP001500604"/>
    </source>
</evidence>
<evidence type="ECO:0000256" key="2">
    <source>
        <dbReference type="ARBA" id="ARBA00007362"/>
    </source>
</evidence>
<comment type="similarity">
    <text evidence="2">Belongs to the EamA transporter family.</text>
</comment>
<keyword evidence="3" id="KW-0813">Transport</keyword>
<dbReference type="InterPro" id="IPR037185">
    <property type="entry name" value="EmrE-like"/>
</dbReference>